<evidence type="ECO:0000256" key="3">
    <source>
        <dbReference type="ARBA" id="ARBA00023125"/>
    </source>
</evidence>
<keyword evidence="3" id="KW-0238">DNA-binding</keyword>
<dbReference type="GO" id="GO:0032993">
    <property type="term" value="C:protein-DNA complex"/>
    <property type="evidence" value="ECO:0007669"/>
    <property type="project" value="TreeGrafter"/>
</dbReference>
<dbReference type="Gene3D" id="3.40.190.10">
    <property type="entry name" value="Periplasmic binding protein-like II"/>
    <property type="match status" value="2"/>
</dbReference>
<dbReference type="EMBL" id="QEAS01000002">
    <property type="protein sequence ID" value="PWG81992.1"/>
    <property type="molecule type" value="Genomic_DNA"/>
</dbReference>
<dbReference type="PROSITE" id="PS50931">
    <property type="entry name" value="HTH_LYSR"/>
    <property type="match status" value="1"/>
</dbReference>
<dbReference type="CDD" id="cd08414">
    <property type="entry name" value="PBP2_LTTR_aromatics_like"/>
    <property type="match status" value="1"/>
</dbReference>
<evidence type="ECO:0000313" key="7">
    <source>
        <dbReference type="Proteomes" id="UP000245647"/>
    </source>
</evidence>
<comment type="caution">
    <text evidence="6">The sequence shown here is derived from an EMBL/GenBank/DDBJ whole genome shotgun (WGS) entry which is preliminary data.</text>
</comment>
<dbReference type="Pfam" id="PF03466">
    <property type="entry name" value="LysR_substrate"/>
    <property type="match status" value="1"/>
</dbReference>
<dbReference type="PANTHER" id="PTHR30346">
    <property type="entry name" value="TRANSCRIPTIONAL DUAL REGULATOR HCAR-RELATED"/>
    <property type="match status" value="1"/>
</dbReference>
<feature type="domain" description="HTH lysR-type" evidence="5">
    <location>
        <begin position="1"/>
        <end position="58"/>
    </location>
</feature>
<keyword evidence="2" id="KW-0805">Transcription regulation</keyword>
<dbReference type="Pfam" id="PF00126">
    <property type="entry name" value="HTH_1"/>
    <property type="match status" value="1"/>
</dbReference>
<proteinExistence type="inferred from homology"/>
<dbReference type="InterPro" id="IPR005119">
    <property type="entry name" value="LysR_subst-bd"/>
</dbReference>
<organism evidence="6 7">
    <name type="scientific">Pararcticibacter amylolyticus</name>
    <dbReference type="NCBI Taxonomy" id="2173175"/>
    <lineage>
        <taxon>Bacteria</taxon>
        <taxon>Pseudomonadati</taxon>
        <taxon>Bacteroidota</taxon>
        <taxon>Sphingobacteriia</taxon>
        <taxon>Sphingobacteriales</taxon>
        <taxon>Sphingobacteriaceae</taxon>
        <taxon>Pararcticibacter</taxon>
    </lineage>
</organism>
<keyword evidence="4" id="KW-0804">Transcription</keyword>
<evidence type="ECO:0000313" key="6">
    <source>
        <dbReference type="EMBL" id="PWG81992.1"/>
    </source>
</evidence>
<dbReference type="RefSeq" id="WP_109414269.1">
    <property type="nucleotide sequence ID" value="NZ_QEAS01000002.1"/>
</dbReference>
<evidence type="ECO:0000259" key="5">
    <source>
        <dbReference type="PROSITE" id="PS50931"/>
    </source>
</evidence>
<dbReference type="PANTHER" id="PTHR30346:SF17">
    <property type="entry name" value="LYSR FAMILY TRANSCRIPTIONAL REGULATOR"/>
    <property type="match status" value="1"/>
</dbReference>
<dbReference type="Proteomes" id="UP000245647">
    <property type="component" value="Unassembled WGS sequence"/>
</dbReference>
<evidence type="ECO:0000256" key="1">
    <source>
        <dbReference type="ARBA" id="ARBA00009437"/>
    </source>
</evidence>
<keyword evidence="7" id="KW-1185">Reference proteome</keyword>
<sequence>MELRHLIYFRTVAEELHFTRAANKLYISQPPLSRQIKELEEELGAVLFIRNNKEVTLTDAGKYLKTKTDLILNELEECKNTVRKIHENESGEFRIGYISSVYQSYLAEVLKAMRVVFPYIRTSLYELPTRAQIENLEKGTLDVGILRAPVPSAKLKVKSLFNDPFMLVVPSLAVDTHKREALVEYLRKSPFISFDNEFAPHYNEKLAEVCNRLGFIPDITHEANNVYSILQMIEGGLGVSVLPVSLKHQYTHLKVDFIELPEIPVSTEVVLACHNASESKVLEWFIRNYADPLPAEGTKKKY</sequence>
<dbReference type="SUPFAM" id="SSF46785">
    <property type="entry name" value="Winged helix' DNA-binding domain"/>
    <property type="match status" value="1"/>
</dbReference>
<protein>
    <submittedName>
        <fullName evidence="6">LysR family transcriptional regulator</fullName>
    </submittedName>
</protein>
<accession>A0A2U2PL48</accession>
<dbReference type="FunFam" id="1.10.10.10:FF:000001">
    <property type="entry name" value="LysR family transcriptional regulator"/>
    <property type="match status" value="1"/>
</dbReference>
<dbReference type="InterPro" id="IPR000847">
    <property type="entry name" value="LysR_HTH_N"/>
</dbReference>
<dbReference type="GO" id="GO:0003677">
    <property type="term" value="F:DNA binding"/>
    <property type="evidence" value="ECO:0007669"/>
    <property type="project" value="UniProtKB-KW"/>
</dbReference>
<dbReference type="AlphaFoldDB" id="A0A2U2PL48"/>
<dbReference type="GO" id="GO:0003700">
    <property type="term" value="F:DNA-binding transcription factor activity"/>
    <property type="evidence" value="ECO:0007669"/>
    <property type="project" value="InterPro"/>
</dbReference>
<name>A0A2U2PL48_9SPHI</name>
<dbReference type="Gene3D" id="1.10.10.10">
    <property type="entry name" value="Winged helix-like DNA-binding domain superfamily/Winged helix DNA-binding domain"/>
    <property type="match status" value="1"/>
</dbReference>
<evidence type="ECO:0000256" key="2">
    <source>
        <dbReference type="ARBA" id="ARBA00023015"/>
    </source>
</evidence>
<comment type="similarity">
    <text evidence="1">Belongs to the LysR transcriptional regulatory family.</text>
</comment>
<gene>
    <name evidence="6" type="ORF">DDR33_02925</name>
</gene>
<dbReference type="OrthoDB" id="9803735at2"/>
<dbReference type="SUPFAM" id="SSF53850">
    <property type="entry name" value="Periplasmic binding protein-like II"/>
    <property type="match status" value="1"/>
</dbReference>
<dbReference type="InterPro" id="IPR036390">
    <property type="entry name" value="WH_DNA-bd_sf"/>
</dbReference>
<reference evidence="6 7" key="1">
    <citation type="submission" date="2018-04" db="EMBL/GenBank/DDBJ databases">
        <title>Pedobacter chongqingensis sp. nov., isolated from a rottenly hemp rope.</title>
        <authorList>
            <person name="Cai Y."/>
        </authorList>
    </citation>
    <scope>NUCLEOTIDE SEQUENCE [LARGE SCALE GENOMIC DNA]</scope>
    <source>
        <strain evidence="6 7">FJ4-8</strain>
    </source>
</reference>
<evidence type="ECO:0000256" key="4">
    <source>
        <dbReference type="ARBA" id="ARBA00023163"/>
    </source>
</evidence>
<dbReference type="PRINTS" id="PR00039">
    <property type="entry name" value="HTHLYSR"/>
</dbReference>
<dbReference type="InterPro" id="IPR036388">
    <property type="entry name" value="WH-like_DNA-bd_sf"/>
</dbReference>